<dbReference type="SUPFAM" id="SSF52266">
    <property type="entry name" value="SGNH hydrolase"/>
    <property type="match status" value="1"/>
</dbReference>
<dbReference type="Pfam" id="PF13472">
    <property type="entry name" value="Lipase_GDSL_2"/>
    <property type="match status" value="1"/>
</dbReference>
<dbReference type="EMBL" id="PVUE01000021">
    <property type="protein sequence ID" value="PRZ36575.1"/>
    <property type="molecule type" value="Genomic_DNA"/>
</dbReference>
<dbReference type="Gene3D" id="3.40.50.1110">
    <property type="entry name" value="SGNH hydrolase"/>
    <property type="match status" value="1"/>
</dbReference>
<dbReference type="PANTHER" id="PTHR43784:SF2">
    <property type="entry name" value="GDSL-LIKE LIPASE_ACYLHYDROLASE, PUTATIVE (AFU_ORTHOLOGUE AFUA_2G00820)-RELATED"/>
    <property type="match status" value="1"/>
</dbReference>
<dbReference type="AlphaFoldDB" id="A0A2T0ZJT8"/>
<gene>
    <name evidence="2" type="ORF">CLV47_12110</name>
</gene>
<protein>
    <submittedName>
        <fullName evidence="2">Lysophospholipase L1-like esterase</fullName>
    </submittedName>
</protein>
<accession>A0A2T0ZJT8</accession>
<dbReference type="OrthoDB" id="3465773at2"/>
<proteinExistence type="predicted"/>
<evidence type="ECO:0000313" key="3">
    <source>
        <dbReference type="Proteomes" id="UP000237752"/>
    </source>
</evidence>
<evidence type="ECO:0000259" key="1">
    <source>
        <dbReference type="Pfam" id="PF13472"/>
    </source>
</evidence>
<dbReference type="CDD" id="cd01832">
    <property type="entry name" value="SGNH_hydrolase_like_1"/>
    <property type="match status" value="1"/>
</dbReference>
<dbReference type="InterPro" id="IPR036514">
    <property type="entry name" value="SGNH_hydro_sf"/>
</dbReference>
<dbReference type="InterPro" id="IPR053140">
    <property type="entry name" value="GDSL_Rv0518-like"/>
</dbReference>
<reference evidence="2 3" key="1">
    <citation type="submission" date="2018-03" db="EMBL/GenBank/DDBJ databases">
        <title>Genomic Encyclopedia of Archaeal and Bacterial Type Strains, Phase II (KMG-II): from individual species to whole genera.</title>
        <authorList>
            <person name="Goeker M."/>
        </authorList>
    </citation>
    <scope>NUCLEOTIDE SEQUENCE [LARGE SCALE GENOMIC DNA]</scope>
    <source>
        <strain evidence="2 3">DSM 100065</strain>
    </source>
</reference>
<feature type="domain" description="SGNH hydrolase-type esterase" evidence="1">
    <location>
        <begin position="7"/>
        <end position="179"/>
    </location>
</feature>
<dbReference type="RefSeq" id="WP_106350642.1">
    <property type="nucleotide sequence ID" value="NZ_PVUE01000021.1"/>
</dbReference>
<comment type="caution">
    <text evidence="2">The sequence shown here is derived from an EMBL/GenBank/DDBJ whole genome shotgun (WGS) entry which is preliminary data.</text>
</comment>
<name>A0A2T0ZJT8_9ACTN</name>
<evidence type="ECO:0000313" key="2">
    <source>
        <dbReference type="EMBL" id="PRZ36575.1"/>
    </source>
</evidence>
<keyword evidence="3" id="KW-1185">Reference proteome</keyword>
<dbReference type="Proteomes" id="UP000237752">
    <property type="component" value="Unassembled WGS sequence"/>
</dbReference>
<dbReference type="PANTHER" id="PTHR43784">
    <property type="entry name" value="GDSL-LIKE LIPASE/ACYLHYDROLASE, PUTATIVE (AFU_ORTHOLOGUE AFUA_2G00820)-RELATED"/>
    <property type="match status" value="1"/>
</dbReference>
<organism evidence="2 3">
    <name type="scientific">Antricoccus suffuscus</name>
    <dbReference type="NCBI Taxonomy" id="1629062"/>
    <lineage>
        <taxon>Bacteria</taxon>
        <taxon>Bacillati</taxon>
        <taxon>Actinomycetota</taxon>
        <taxon>Actinomycetes</taxon>
        <taxon>Geodermatophilales</taxon>
        <taxon>Antricoccaceae</taxon>
        <taxon>Antricoccus</taxon>
    </lineage>
</organism>
<sequence>MFSSYAAIGDSFTEGYGDDLPDGRVRGWADLVALGMAAASPQPVTYANLAIRGRKLGPLLDEQLQPAIDLRPQLLSLNGGGNDIMRPRVAIQPVADQLSAAARRVVGAGIHLLLLSGANPSRHLPAGRLIQRRGQQLDDAVLATFPRDGVTFVDNWADTALTDIRFWSADRMHLNALGHVHVASNVLTALDVPVPDEWSAIEAAATSEVRTIGYYREHVLPWVGRRLARKSSGDGRLPKIPVLTPVEPGPSIST</sequence>
<dbReference type="InterPro" id="IPR013830">
    <property type="entry name" value="SGNH_hydro"/>
</dbReference>